<comment type="caution">
    <text evidence="2">The sequence shown here is derived from an EMBL/GenBank/DDBJ whole genome shotgun (WGS) entry which is preliminary data.</text>
</comment>
<name>A0A4V4IMY3_AURPU</name>
<feature type="chain" id="PRO_5020401938" evidence="1">
    <location>
        <begin position="26"/>
        <end position="313"/>
    </location>
</feature>
<dbReference type="Proteomes" id="UP000308802">
    <property type="component" value="Unassembled WGS sequence"/>
</dbReference>
<dbReference type="AlphaFoldDB" id="A0A4V4IMY3"/>
<reference evidence="2 3" key="1">
    <citation type="submission" date="2018-10" db="EMBL/GenBank/DDBJ databases">
        <title>Fifty Aureobasidium pullulans genomes reveal a recombining polyextremotolerant generalist.</title>
        <authorList>
            <person name="Gostincar C."/>
            <person name="Turk M."/>
            <person name="Zajc J."/>
            <person name="Gunde-Cimerman N."/>
        </authorList>
    </citation>
    <scope>NUCLEOTIDE SEQUENCE [LARGE SCALE GENOMIC DNA]</scope>
    <source>
        <strain evidence="2 3">EXF-10659</strain>
    </source>
</reference>
<sequence length="313" mass="34468">MSIRTLLQVVVSLTLWHSGVTLVSGYQPIETSGSSTDGLYTRKVERSNMAYRLGIHLSKGMSYTIDCLKKHDERNKEEQEGYKTRKERPSVNPGLLLLLEIQLLQCGYDRQESHWNYMRVHAAPARTRGNGGNFNITQAAGRRTAIGSAFLCNHRVFLFLGGFLGGLKDPVEMTLGFLNAGPSYHGGKHFMDLLSTSSTPDRSCKHCTVAILEATQMTTREKWACVEQRPDNANPVMAAFCVSMVATGPSMRMCERADKLSDVVHAETLEELSVEESDAGVALYLAVGQRGTPTPRMLETHAAMLLDALGGSR</sequence>
<proteinExistence type="predicted"/>
<evidence type="ECO:0000256" key="1">
    <source>
        <dbReference type="SAM" id="SignalP"/>
    </source>
</evidence>
<gene>
    <name evidence="2" type="ORF">D6D19_10145</name>
</gene>
<keyword evidence="1" id="KW-0732">Signal</keyword>
<protein>
    <submittedName>
        <fullName evidence="2">Uncharacterized protein</fullName>
    </submittedName>
</protein>
<dbReference type="EMBL" id="QZAO01000692">
    <property type="protein sequence ID" value="THW60154.1"/>
    <property type="molecule type" value="Genomic_DNA"/>
</dbReference>
<feature type="signal peptide" evidence="1">
    <location>
        <begin position="1"/>
        <end position="25"/>
    </location>
</feature>
<evidence type="ECO:0000313" key="2">
    <source>
        <dbReference type="EMBL" id="THW60154.1"/>
    </source>
</evidence>
<accession>A0A4V4IMY3</accession>
<evidence type="ECO:0000313" key="3">
    <source>
        <dbReference type="Proteomes" id="UP000308802"/>
    </source>
</evidence>
<organism evidence="2 3">
    <name type="scientific">Aureobasidium pullulans</name>
    <name type="common">Black yeast</name>
    <name type="synonym">Pullularia pullulans</name>
    <dbReference type="NCBI Taxonomy" id="5580"/>
    <lineage>
        <taxon>Eukaryota</taxon>
        <taxon>Fungi</taxon>
        <taxon>Dikarya</taxon>
        <taxon>Ascomycota</taxon>
        <taxon>Pezizomycotina</taxon>
        <taxon>Dothideomycetes</taxon>
        <taxon>Dothideomycetidae</taxon>
        <taxon>Dothideales</taxon>
        <taxon>Saccotheciaceae</taxon>
        <taxon>Aureobasidium</taxon>
    </lineage>
</organism>